<dbReference type="Pfam" id="PF00890">
    <property type="entry name" value="FAD_binding_2"/>
    <property type="match status" value="1"/>
</dbReference>
<keyword evidence="2" id="KW-0560">Oxidoreductase</keyword>
<dbReference type="InterPro" id="IPR036188">
    <property type="entry name" value="FAD/NAD-bd_sf"/>
</dbReference>
<organism evidence="4 5">
    <name type="scientific">Pendulispora rubella</name>
    <dbReference type="NCBI Taxonomy" id="2741070"/>
    <lineage>
        <taxon>Bacteria</taxon>
        <taxon>Pseudomonadati</taxon>
        <taxon>Myxococcota</taxon>
        <taxon>Myxococcia</taxon>
        <taxon>Myxococcales</taxon>
        <taxon>Sorangiineae</taxon>
        <taxon>Pendulisporaceae</taxon>
        <taxon>Pendulispora</taxon>
    </lineage>
</organism>
<evidence type="ECO:0000313" key="5">
    <source>
        <dbReference type="Proteomes" id="UP001374803"/>
    </source>
</evidence>
<evidence type="ECO:0000259" key="3">
    <source>
        <dbReference type="Pfam" id="PF00890"/>
    </source>
</evidence>
<reference evidence="4" key="1">
    <citation type="submission" date="2021-12" db="EMBL/GenBank/DDBJ databases">
        <title>Discovery of the Pendulisporaceae a myxobacterial family with distinct sporulation behavior and unique specialized metabolism.</title>
        <authorList>
            <person name="Garcia R."/>
            <person name="Popoff A."/>
            <person name="Bader C.D."/>
            <person name="Loehr J."/>
            <person name="Walesch S."/>
            <person name="Walt C."/>
            <person name="Boldt J."/>
            <person name="Bunk B."/>
            <person name="Haeckl F.J.F.P.J."/>
            <person name="Gunesch A.P."/>
            <person name="Birkelbach J."/>
            <person name="Nuebel U."/>
            <person name="Pietschmann T."/>
            <person name="Bach T."/>
            <person name="Mueller R."/>
        </authorList>
    </citation>
    <scope>NUCLEOTIDE SEQUENCE</scope>
    <source>
        <strain evidence="4">MSr11367</strain>
    </source>
</reference>
<dbReference type="Proteomes" id="UP001374803">
    <property type="component" value="Chromosome"/>
</dbReference>
<evidence type="ECO:0000256" key="1">
    <source>
        <dbReference type="ARBA" id="ARBA00022630"/>
    </source>
</evidence>
<proteinExistence type="predicted"/>
<name>A0ABZ2LHW8_9BACT</name>
<evidence type="ECO:0000256" key="2">
    <source>
        <dbReference type="ARBA" id="ARBA00023002"/>
    </source>
</evidence>
<dbReference type="RefSeq" id="WP_394840017.1">
    <property type="nucleotide sequence ID" value="NZ_CP089929.1"/>
</dbReference>
<dbReference type="Gene3D" id="3.50.50.60">
    <property type="entry name" value="FAD/NAD(P)-binding domain"/>
    <property type="match status" value="1"/>
</dbReference>
<gene>
    <name evidence="4" type="ORF">LVJ94_24315</name>
</gene>
<keyword evidence="1" id="KW-0285">Flavoprotein</keyword>
<dbReference type="InterPro" id="IPR003953">
    <property type="entry name" value="FAD-dep_OxRdtase_2_FAD-bd"/>
</dbReference>
<evidence type="ECO:0000313" key="4">
    <source>
        <dbReference type="EMBL" id="WXB10340.1"/>
    </source>
</evidence>
<keyword evidence="5" id="KW-1185">Reference proteome</keyword>
<sequence length="412" mass="42481">MKPVVVVGAGAAGLGAALRLAHGGCPVQVIDGAAGATALSCGAVDVTPWEDGDAGERVEDEALQLLEGLGLHRVAGALLATTAGILRGAGGADRALLDVGAWRGGTVLVPRTDHPGWDGGVLARSWSDTETARARGLTFTAVDATLLRFREERALCDADIAARHDDAARLGWLAERLREALARHGRCVGVILPPWLGVEAPRAEALSERVGLPCGEALSALASAAGRRFEFARDRALARAGVSVRRGWVRRVVASSPWTVELEDGEPLAASAVVLAAGGLVGGGIAYDPSEAQVASEVPAQARPVFRTGIEAPGMLGAGGRPLELPGSLFGVPPESIAWPFARDPLMDRVGLLVDGAMRVKGAPGGLLACGDLVADRPRTWLEAWRSGVRAGNALCGMLLGGEDVDLHDARG</sequence>
<dbReference type="SUPFAM" id="SSF51905">
    <property type="entry name" value="FAD/NAD(P)-binding domain"/>
    <property type="match status" value="1"/>
</dbReference>
<accession>A0ABZ2LHW8</accession>
<dbReference type="EMBL" id="CP089983">
    <property type="protein sequence ID" value="WXB10340.1"/>
    <property type="molecule type" value="Genomic_DNA"/>
</dbReference>
<protein>
    <submittedName>
        <fullName evidence="4">FAD-binding protein</fullName>
    </submittedName>
</protein>
<feature type="domain" description="FAD-dependent oxidoreductase 2 FAD-binding" evidence="3">
    <location>
        <begin position="4"/>
        <end position="73"/>
    </location>
</feature>